<gene>
    <name evidence="2" type="ORF">SAMN05421753_10961</name>
</gene>
<dbReference type="AlphaFoldDB" id="A0A1I3ICD7"/>
<dbReference type="EMBL" id="FOQD01000009">
    <property type="protein sequence ID" value="SFI45611.1"/>
    <property type="molecule type" value="Genomic_DNA"/>
</dbReference>
<name>A0A1I3ICD7_9PLAN</name>
<dbReference type="RefSeq" id="WP_175517415.1">
    <property type="nucleotide sequence ID" value="NZ_FOQD01000009.1"/>
</dbReference>
<evidence type="ECO:0000313" key="3">
    <source>
        <dbReference type="Proteomes" id="UP000199518"/>
    </source>
</evidence>
<sequence>MSEELVLLAAPAPLPVAPVEELPVPELLPLVPDVELLPNIELEPEVPLRLLEPLEADPPFEVDVEDKAPPVPNRDWA</sequence>
<dbReference type="Proteomes" id="UP000199518">
    <property type="component" value="Unassembled WGS sequence"/>
</dbReference>
<proteinExistence type="predicted"/>
<accession>A0A1I3ICD7</accession>
<protein>
    <submittedName>
        <fullName evidence="2">Uncharacterized protein</fullName>
    </submittedName>
</protein>
<feature type="region of interest" description="Disordered" evidence="1">
    <location>
        <begin position="58"/>
        <end position="77"/>
    </location>
</feature>
<evidence type="ECO:0000313" key="2">
    <source>
        <dbReference type="EMBL" id="SFI45611.1"/>
    </source>
</evidence>
<reference evidence="3" key="1">
    <citation type="submission" date="2016-10" db="EMBL/GenBank/DDBJ databases">
        <authorList>
            <person name="Varghese N."/>
            <person name="Submissions S."/>
        </authorList>
    </citation>
    <scope>NUCLEOTIDE SEQUENCE [LARGE SCALE GENOMIC DNA]</scope>
    <source>
        <strain evidence="3">DSM 26348</strain>
    </source>
</reference>
<evidence type="ECO:0000256" key="1">
    <source>
        <dbReference type="SAM" id="MobiDB-lite"/>
    </source>
</evidence>
<organism evidence="2 3">
    <name type="scientific">Planctomicrobium piriforme</name>
    <dbReference type="NCBI Taxonomy" id="1576369"/>
    <lineage>
        <taxon>Bacteria</taxon>
        <taxon>Pseudomonadati</taxon>
        <taxon>Planctomycetota</taxon>
        <taxon>Planctomycetia</taxon>
        <taxon>Planctomycetales</taxon>
        <taxon>Planctomycetaceae</taxon>
        <taxon>Planctomicrobium</taxon>
    </lineage>
</organism>
<keyword evidence="3" id="KW-1185">Reference proteome</keyword>